<keyword evidence="1" id="KW-1133">Transmembrane helix</keyword>
<feature type="transmembrane region" description="Helical" evidence="1">
    <location>
        <begin position="6"/>
        <end position="24"/>
    </location>
</feature>
<sequence>MGRAGFVDFVIVLIVLVIVCAFLMRGVSMMNRRIDGSDDEQIDSDTDKMQFVFERRALVNCAETRLPCTTDRQCYDNCINTNLTSDMHCDEGFCTARVPFVGGHRPEDFVCDPKLGLLNVFTASEFVVTQLCVSTYRDLVDDLGEPRPYLCGSGGRLDIDLVTRQFTVDDCVCASGYTHMLFNQGALTRAIPVCIPNKSAVLFSRIYEQT</sequence>
<evidence type="ECO:0000313" key="2">
    <source>
        <dbReference type="EMBL" id="AAR28895.1"/>
    </source>
</evidence>
<dbReference type="EMBL" id="AY394490">
    <property type="protein sequence ID" value="AAR28895.1"/>
    <property type="molecule type" value="Genomic_DNA"/>
</dbReference>
<protein>
    <submittedName>
        <fullName evidence="2">ORF131</fullName>
    </submittedName>
</protein>
<dbReference type="InterPro" id="IPR007703">
    <property type="entry name" value="PIF3"/>
</dbReference>
<proteinExistence type="predicted"/>
<keyword evidence="1" id="KW-0812">Transmembrane</keyword>
<keyword evidence="3" id="KW-1185">Reference proteome</keyword>
<dbReference type="Pfam" id="PF05006">
    <property type="entry name" value="PIF3"/>
    <property type="match status" value="1"/>
</dbReference>
<organism evidence="2 3">
    <name type="scientific">Leucania separata nucleopolyhedrovirus</name>
    <name type="common">LsNPV</name>
    <dbReference type="NCBI Taxonomy" id="1307956"/>
    <lineage>
        <taxon>Viruses</taxon>
        <taxon>Viruses incertae sedis</taxon>
        <taxon>Naldaviricetes</taxon>
        <taxon>Lefavirales</taxon>
        <taxon>Baculoviridae</taxon>
        <taxon>Alphabaculovirus</taxon>
        <taxon>Alphabaculovirus leseparatae</taxon>
    </lineage>
</organism>
<reference evidence="2 3" key="1">
    <citation type="journal article" date="2007" name="Virus Genes">
        <title>Genome sequence of Leucania seperata nucleopolyhedrovirus.</title>
        <authorList>
            <person name="Xiao H."/>
            <person name="Qi Y."/>
        </authorList>
    </citation>
    <scope>NUCLEOTIDE SEQUENCE [LARGE SCALE GENOMIC DNA]</scope>
    <source>
        <strain evidence="2 3">AH1</strain>
    </source>
</reference>
<keyword evidence="1" id="KW-0472">Membrane</keyword>
<dbReference type="GeneID" id="5176378"/>
<accession>Q0IKY8</accession>
<dbReference type="RefSeq" id="YP_758428.1">
    <property type="nucleotide sequence ID" value="NC_008348.1"/>
</dbReference>
<dbReference type="OrthoDB" id="9997at10239"/>
<dbReference type="KEGG" id="vg:5176378"/>
<evidence type="ECO:0000313" key="3">
    <source>
        <dbReference type="Proteomes" id="UP000201737"/>
    </source>
</evidence>
<evidence type="ECO:0000256" key="1">
    <source>
        <dbReference type="SAM" id="Phobius"/>
    </source>
</evidence>
<name>Q0IKY8_NPVLS</name>
<reference evidence="2 3" key="2">
    <citation type="journal article" date="2007" name="Virus Res.">
        <title>P13 of Leucania separata multiple nuclear polyhedrosis virus affected the polyhedra and budded virions yields of AcMNPV.</title>
        <authorList>
            <person name="Du E.Q."/>
            <person name="Yan F."/>
            <person name="Jin W.X."/>
            <person name="Lu N."/>
            <person name="Xiao H.Z."/>
            <person name="Lu S.Y."/>
            <person name="Qi Y.P."/>
        </authorList>
    </citation>
    <scope>NUCLEOTIDE SEQUENCE [LARGE SCALE GENOMIC DNA]</scope>
    <source>
        <strain evidence="2 3">AH1</strain>
    </source>
</reference>
<dbReference type="Proteomes" id="UP000201737">
    <property type="component" value="Segment"/>
</dbReference>
<organismHost>
    <name type="scientific">Lepidoptera</name>
    <name type="common">moths &amp; butterflies</name>
    <dbReference type="NCBI Taxonomy" id="7088"/>
</organismHost>